<sequence>MDLYTKLSSCVEELSSTFASRMTQYEEDLKNASGEAAHKTIASLSKDFTEFKTLVWKTLGSLKSQMELLVLGLDRHEMASRGKILLLHGLSEDRSTDPTAGFLAVVSEHLKVVQVGSKDLTACHRLGSNTNRPRPLLVRFESRVVRNEVWRNKTKLKRSGLTLSEFLTKPRHETFMNARKHYGVHKCWTSEGKIVVQVSDKLRRKIESPLELRELLVQYPVGEPAAVSSKPVAEKRTRKPAKS</sequence>
<evidence type="ECO:0000313" key="1">
    <source>
        <dbReference type="EMBL" id="KAJ8704261.1"/>
    </source>
</evidence>
<dbReference type="EMBL" id="CM056808">
    <property type="protein sequence ID" value="KAJ8704261.1"/>
    <property type="molecule type" value="Genomic_DNA"/>
</dbReference>
<organism evidence="1 2">
    <name type="scientific">Mythimna loreyi</name>
    <dbReference type="NCBI Taxonomy" id="667449"/>
    <lineage>
        <taxon>Eukaryota</taxon>
        <taxon>Metazoa</taxon>
        <taxon>Ecdysozoa</taxon>
        <taxon>Arthropoda</taxon>
        <taxon>Hexapoda</taxon>
        <taxon>Insecta</taxon>
        <taxon>Pterygota</taxon>
        <taxon>Neoptera</taxon>
        <taxon>Endopterygota</taxon>
        <taxon>Lepidoptera</taxon>
        <taxon>Glossata</taxon>
        <taxon>Ditrysia</taxon>
        <taxon>Noctuoidea</taxon>
        <taxon>Noctuidae</taxon>
        <taxon>Noctuinae</taxon>
        <taxon>Hadenini</taxon>
        <taxon>Mythimna</taxon>
    </lineage>
</organism>
<evidence type="ECO:0000313" key="2">
    <source>
        <dbReference type="Proteomes" id="UP001231649"/>
    </source>
</evidence>
<dbReference type="Proteomes" id="UP001231649">
    <property type="component" value="Chromosome 32"/>
</dbReference>
<comment type="caution">
    <text evidence="1">The sequence shown here is derived from an EMBL/GenBank/DDBJ whole genome shotgun (WGS) entry which is preliminary data.</text>
</comment>
<gene>
    <name evidence="1" type="ORF">PYW08_012985</name>
</gene>
<keyword evidence="2" id="KW-1185">Reference proteome</keyword>
<protein>
    <submittedName>
        <fullName evidence="1">Uncharacterized protein</fullName>
    </submittedName>
</protein>
<reference evidence="1" key="1">
    <citation type="submission" date="2023-03" db="EMBL/GenBank/DDBJ databases">
        <title>Chromosome-level genomes of two armyworms, Mythimna separata and Mythimna loreyi, provide insights into the biosynthesis and reception of sex pheromones.</title>
        <authorList>
            <person name="Zhao H."/>
        </authorList>
    </citation>
    <scope>NUCLEOTIDE SEQUENCE</scope>
    <source>
        <strain evidence="1">BeijingLab</strain>
    </source>
</reference>
<accession>A0ACC2Q2C3</accession>
<proteinExistence type="predicted"/>
<name>A0ACC2Q2C3_9NEOP</name>